<feature type="compositionally biased region" description="Gly residues" evidence="2">
    <location>
        <begin position="730"/>
        <end position="739"/>
    </location>
</feature>
<evidence type="ECO:0000256" key="1">
    <source>
        <dbReference type="SAM" id="Coils"/>
    </source>
</evidence>
<dbReference type="Gene3D" id="1.20.890.10">
    <property type="entry name" value="cAMP-dependent protein kinase regulatory subunit, dimerization-anchoring domain"/>
    <property type="match status" value="1"/>
</dbReference>
<proteinExistence type="predicted"/>
<dbReference type="Proteomes" id="UP000626109">
    <property type="component" value="Unassembled WGS sequence"/>
</dbReference>
<evidence type="ECO:0000313" key="4">
    <source>
        <dbReference type="Proteomes" id="UP000626109"/>
    </source>
</evidence>
<feature type="region of interest" description="Disordered" evidence="2">
    <location>
        <begin position="730"/>
        <end position="767"/>
    </location>
</feature>
<feature type="compositionally biased region" description="Low complexity" evidence="2">
    <location>
        <begin position="278"/>
        <end position="288"/>
    </location>
</feature>
<feature type="compositionally biased region" description="Low complexity" evidence="2">
    <location>
        <begin position="920"/>
        <end position="934"/>
    </location>
</feature>
<protein>
    <submittedName>
        <fullName evidence="3">Uncharacterized protein</fullName>
    </submittedName>
</protein>
<dbReference type="InterPro" id="IPR049630">
    <property type="entry name" value="DYDC-like_DD"/>
</dbReference>
<sequence length="934" mass="102017">MVDAGSAAYLQDNIGDVLAKAMAEMAVSQPKDGIDFLGQWLQTYAEQEATKATRDKEERALADEREKNKVKLEEKEKLRQLKVVEQERLESVYHGLLGKFSDPEVTFQDSFWTDLVNVTQESTGASAVYLGLLDEEGEGESGPYISYEAFTKGSELLADKILPKETGVTWGALTENPAEEDFAAKYLWKPPSVEPVAAEPVEGEEPPEKPTVPYYPVSIPCVTDVKEVHYFEMTRLGAFLALPLVYQSYYTSDAYADAKTFEDEKKTEAKKREEEAAAAAAAAEAGEAVEGEAEKPAEAEPVEVKKMVLRGKAVKMVLCLDTLGTNKAFEESAMVRALELCKACGQCKSQTEIKEVDNQALAVIDEALRAAMEEQVAAAVTAAETSTAEALANEDAEAPEERKDLLQKKYAFLRALETAKAAVDVISSLHSWVVVPAEVLSVLAAAALMFGFTKEEIYPKRKQVLQWEKFKTLLAKPADFLGRASKAEFEGARKGLKPEEKLSYFKQMATPAEMDQEKANEISPAFALIFSLVQAACAYRNADLEMRKAEWTKQKEEAGEEYSGETFKDEHLMHEWFDTEIITEVRETVVHMLLCLCFESYSSSIRAFRLSVELRAPLKLGGFQGKCRIAFAKAGLADGKMDGKEYWMFPQPGFGGKPAGKGDDGAGAMQMNAMHMQVAQAQMAAMQAAMGKGGYMGAMYPPPYGQDFQQAAYGGWGQGFGGCAQSFGGGSKGSDGGAKGKGKGGKGKKGFKGGFSPLGGRDDDLLADSDPRKAIERAQRQAKLRDRSAINQAQRTAQQRFEKDLLDRVQGNWVDEADPDTSYLVEGCLCSVSGGENARTFRNRLGVYGGELCWDARRFWHNLNLNALPPLGEEVLRVEWNPAEGSPPTKQIVWVKGPPLPEGGAAKEEEDEPANEDAADPASMAEEVAEAAVA</sequence>
<accession>A0A813K8V0</accession>
<name>A0A813K8V0_POLGL</name>
<dbReference type="InterPro" id="IPR007858">
    <property type="entry name" value="Dpy-30_motif"/>
</dbReference>
<keyword evidence="1" id="KW-0175">Coiled coil</keyword>
<comment type="caution">
    <text evidence="3">The sequence shown here is derived from an EMBL/GenBank/DDBJ whole genome shotgun (WGS) entry which is preliminary data.</text>
</comment>
<gene>
    <name evidence="3" type="ORF">PGLA2088_LOCUS29475</name>
</gene>
<dbReference type="AlphaFoldDB" id="A0A813K8V0"/>
<evidence type="ECO:0000256" key="2">
    <source>
        <dbReference type="SAM" id="MobiDB-lite"/>
    </source>
</evidence>
<feature type="compositionally biased region" description="Basic residues" evidence="2">
    <location>
        <begin position="740"/>
        <end position="751"/>
    </location>
</feature>
<dbReference type="EMBL" id="CAJNNW010028337">
    <property type="protein sequence ID" value="CAE8695660.1"/>
    <property type="molecule type" value="Genomic_DNA"/>
</dbReference>
<feature type="compositionally biased region" description="Acidic residues" evidence="2">
    <location>
        <begin position="908"/>
        <end position="919"/>
    </location>
</feature>
<feature type="region of interest" description="Disordered" evidence="2">
    <location>
        <begin position="887"/>
        <end position="934"/>
    </location>
</feature>
<feature type="region of interest" description="Disordered" evidence="2">
    <location>
        <begin position="278"/>
        <end position="299"/>
    </location>
</feature>
<organism evidence="3 4">
    <name type="scientific">Polarella glacialis</name>
    <name type="common">Dinoflagellate</name>
    <dbReference type="NCBI Taxonomy" id="89957"/>
    <lineage>
        <taxon>Eukaryota</taxon>
        <taxon>Sar</taxon>
        <taxon>Alveolata</taxon>
        <taxon>Dinophyceae</taxon>
        <taxon>Suessiales</taxon>
        <taxon>Suessiaceae</taxon>
        <taxon>Polarella</taxon>
    </lineage>
</organism>
<reference evidence="3" key="1">
    <citation type="submission" date="2021-02" db="EMBL/GenBank/DDBJ databases">
        <authorList>
            <person name="Dougan E. K."/>
            <person name="Rhodes N."/>
            <person name="Thang M."/>
            <person name="Chan C."/>
        </authorList>
    </citation>
    <scope>NUCLEOTIDE SEQUENCE</scope>
</reference>
<evidence type="ECO:0000313" key="3">
    <source>
        <dbReference type="EMBL" id="CAE8695660.1"/>
    </source>
</evidence>
<dbReference type="Pfam" id="PF05186">
    <property type="entry name" value="Dpy-30"/>
    <property type="match status" value="1"/>
</dbReference>
<feature type="coiled-coil region" evidence="1">
    <location>
        <begin position="54"/>
        <end position="87"/>
    </location>
</feature>
<dbReference type="CDD" id="cd22966">
    <property type="entry name" value="DD_DYDC-like"/>
    <property type="match status" value="1"/>
</dbReference>